<evidence type="ECO:0000256" key="1">
    <source>
        <dbReference type="SAM" id="MobiDB-lite"/>
    </source>
</evidence>
<reference evidence="2 3" key="1">
    <citation type="journal article" date="2019" name="Sci. Rep.">
        <title>Orb-weaving spider Araneus ventricosus genome elucidates the spidroin gene catalogue.</title>
        <authorList>
            <person name="Kono N."/>
            <person name="Nakamura H."/>
            <person name="Ohtoshi R."/>
            <person name="Moran D.A.P."/>
            <person name="Shinohara A."/>
            <person name="Yoshida Y."/>
            <person name="Fujiwara M."/>
            <person name="Mori M."/>
            <person name="Tomita M."/>
            <person name="Arakawa K."/>
        </authorList>
    </citation>
    <scope>NUCLEOTIDE SEQUENCE [LARGE SCALE GENOMIC DNA]</scope>
</reference>
<feature type="region of interest" description="Disordered" evidence="1">
    <location>
        <begin position="73"/>
        <end position="109"/>
    </location>
</feature>
<accession>A0A4Y2NGE5</accession>
<evidence type="ECO:0000313" key="3">
    <source>
        <dbReference type="Proteomes" id="UP000499080"/>
    </source>
</evidence>
<evidence type="ECO:0000313" key="2">
    <source>
        <dbReference type="EMBL" id="GBN37983.1"/>
    </source>
</evidence>
<dbReference type="EMBL" id="BGPR01009099">
    <property type="protein sequence ID" value="GBN37983.1"/>
    <property type="molecule type" value="Genomic_DNA"/>
</dbReference>
<dbReference type="AlphaFoldDB" id="A0A4Y2NGE5"/>
<organism evidence="2 3">
    <name type="scientific">Araneus ventricosus</name>
    <name type="common">Orbweaver spider</name>
    <name type="synonym">Epeira ventricosa</name>
    <dbReference type="NCBI Taxonomy" id="182803"/>
    <lineage>
        <taxon>Eukaryota</taxon>
        <taxon>Metazoa</taxon>
        <taxon>Ecdysozoa</taxon>
        <taxon>Arthropoda</taxon>
        <taxon>Chelicerata</taxon>
        <taxon>Arachnida</taxon>
        <taxon>Araneae</taxon>
        <taxon>Araneomorphae</taxon>
        <taxon>Entelegynae</taxon>
        <taxon>Araneoidea</taxon>
        <taxon>Araneidae</taxon>
        <taxon>Araneus</taxon>
    </lineage>
</organism>
<protein>
    <submittedName>
        <fullName evidence="2">Uncharacterized protein</fullName>
    </submittedName>
</protein>
<proteinExistence type="predicted"/>
<sequence length="109" mass="11980">MHTLTKFLVHTTNVQCVHRWDMCLVASTYPNGNPVPSRRSIACFPQFPPQQQSCVPSILSALLALGVHKLCPSDNPHRKKSHGVRSGDLGDHGKRGTSSKPTRPIQRCG</sequence>
<name>A0A4Y2NGE5_ARAVE</name>
<dbReference type="Proteomes" id="UP000499080">
    <property type="component" value="Unassembled WGS sequence"/>
</dbReference>
<keyword evidence="3" id="KW-1185">Reference proteome</keyword>
<gene>
    <name evidence="2" type="ORF">AVEN_157940_1</name>
</gene>
<comment type="caution">
    <text evidence="2">The sequence shown here is derived from an EMBL/GenBank/DDBJ whole genome shotgun (WGS) entry which is preliminary data.</text>
</comment>